<proteinExistence type="predicted"/>
<organism evidence="1 2">
    <name type="scientific">Protopolystoma xenopodis</name>
    <dbReference type="NCBI Taxonomy" id="117903"/>
    <lineage>
        <taxon>Eukaryota</taxon>
        <taxon>Metazoa</taxon>
        <taxon>Spiralia</taxon>
        <taxon>Lophotrochozoa</taxon>
        <taxon>Platyhelminthes</taxon>
        <taxon>Monogenea</taxon>
        <taxon>Polyopisthocotylea</taxon>
        <taxon>Polystomatidea</taxon>
        <taxon>Polystomatidae</taxon>
        <taxon>Protopolystoma</taxon>
    </lineage>
</organism>
<keyword evidence="2" id="KW-1185">Reference proteome</keyword>
<dbReference type="Proteomes" id="UP000784294">
    <property type="component" value="Unassembled WGS sequence"/>
</dbReference>
<comment type="caution">
    <text evidence="1">The sequence shown here is derived from an EMBL/GenBank/DDBJ whole genome shotgun (WGS) entry which is preliminary data.</text>
</comment>
<gene>
    <name evidence="1" type="ORF">PXEA_LOCUS34996</name>
</gene>
<dbReference type="EMBL" id="CAAALY010269908">
    <property type="protein sequence ID" value="VEL41556.1"/>
    <property type="molecule type" value="Genomic_DNA"/>
</dbReference>
<accession>A0A3S5BDN4</accession>
<dbReference type="AlphaFoldDB" id="A0A3S5BDN4"/>
<name>A0A3S5BDN4_9PLAT</name>
<evidence type="ECO:0000313" key="2">
    <source>
        <dbReference type="Proteomes" id="UP000784294"/>
    </source>
</evidence>
<protein>
    <submittedName>
        <fullName evidence="1">Uncharacterized protein</fullName>
    </submittedName>
</protein>
<reference evidence="1" key="1">
    <citation type="submission" date="2018-11" db="EMBL/GenBank/DDBJ databases">
        <authorList>
            <consortium name="Pathogen Informatics"/>
        </authorList>
    </citation>
    <scope>NUCLEOTIDE SEQUENCE</scope>
</reference>
<evidence type="ECO:0000313" key="1">
    <source>
        <dbReference type="EMBL" id="VEL41556.1"/>
    </source>
</evidence>
<sequence>MIGESAGSQTALAMATAMVDVDEAATVDATSSSRTWGHGTCAICFFCADSPNQTEATLETMRSRETLRRIIHDYRCQLCSGGLRYLLTRQKWADKLACTGTRQPTLARLAFSSRMLVRGRFSFTAQEVCPICEFSVASSHLLFTMSPPHSGFADQSWTFNPDLADAVVDLSISFYSDGFLVCNVCDSPSSRSCHPRDPKVVGVPSS</sequence>